<dbReference type="Gene3D" id="1.20.120.450">
    <property type="entry name" value="dinb family like domain"/>
    <property type="match status" value="1"/>
</dbReference>
<evidence type="ECO:0000313" key="2">
    <source>
        <dbReference type="Proteomes" id="UP000322244"/>
    </source>
</evidence>
<accession>A0A5A7SEC2</accession>
<protein>
    <submittedName>
        <fullName evidence="1">DinB family protein</fullName>
    </submittedName>
</protein>
<dbReference type="SUPFAM" id="SSF109854">
    <property type="entry name" value="DinB/YfiT-like putative metalloenzymes"/>
    <property type="match status" value="1"/>
</dbReference>
<organism evidence="1 2">
    <name type="scientific">Antrihabitans cavernicola</name>
    <dbReference type="NCBI Taxonomy" id="2495913"/>
    <lineage>
        <taxon>Bacteria</taxon>
        <taxon>Bacillati</taxon>
        <taxon>Actinomycetota</taxon>
        <taxon>Actinomycetes</taxon>
        <taxon>Mycobacteriales</taxon>
        <taxon>Nocardiaceae</taxon>
        <taxon>Antrihabitans</taxon>
    </lineage>
</organism>
<keyword evidence="2" id="KW-1185">Reference proteome</keyword>
<comment type="caution">
    <text evidence="1">The sequence shown here is derived from an EMBL/GenBank/DDBJ whole genome shotgun (WGS) entry which is preliminary data.</text>
</comment>
<dbReference type="Pfam" id="PF04978">
    <property type="entry name" value="MST"/>
    <property type="match status" value="1"/>
</dbReference>
<dbReference type="AlphaFoldDB" id="A0A5A7SEC2"/>
<reference evidence="1 2" key="1">
    <citation type="submission" date="2019-07" db="EMBL/GenBank/DDBJ databases">
        <title>Rhodococcus cavernicolus sp. nov., isolated from a cave.</title>
        <authorList>
            <person name="Lee S.D."/>
        </authorList>
    </citation>
    <scope>NUCLEOTIDE SEQUENCE [LARGE SCALE GENOMIC DNA]</scope>
    <source>
        <strain evidence="1 2">C1-24</strain>
    </source>
</reference>
<sequence length="181" mass="19959">MTLYTPTTLTVDVTGEKLDLLTVLADQRNLLRLTVLRVTDEQARQRTTVSELTLGGLIKHVAQAERASISRIVERDENAVVDMNAIADAYTMGEQDTMADLLVEYQKVAAETEKAVAELGSLDDSIPLPTAPWAPKREWCSARRLVLHVIRETAHHCGHADIIRESLDGATTMGALWQPEG</sequence>
<proteinExistence type="predicted"/>
<dbReference type="OrthoDB" id="4548523at2"/>
<dbReference type="EMBL" id="VLNY01000005">
    <property type="protein sequence ID" value="KAA0022571.1"/>
    <property type="molecule type" value="Genomic_DNA"/>
</dbReference>
<dbReference type="RefSeq" id="WP_149430627.1">
    <property type="nucleotide sequence ID" value="NZ_VLNY01000005.1"/>
</dbReference>
<dbReference type="InterPro" id="IPR007061">
    <property type="entry name" value="MST-like"/>
</dbReference>
<dbReference type="InterPro" id="IPR034660">
    <property type="entry name" value="DinB/YfiT-like"/>
</dbReference>
<evidence type="ECO:0000313" key="1">
    <source>
        <dbReference type="EMBL" id="KAA0022571.1"/>
    </source>
</evidence>
<gene>
    <name evidence="1" type="ORF">FOY51_12815</name>
</gene>
<dbReference type="Proteomes" id="UP000322244">
    <property type="component" value="Unassembled WGS sequence"/>
</dbReference>
<name>A0A5A7SEC2_9NOCA</name>